<dbReference type="EMBL" id="JAXQNO010000012">
    <property type="protein sequence ID" value="KAK4787902.1"/>
    <property type="molecule type" value="Genomic_DNA"/>
</dbReference>
<keyword evidence="1" id="KW-0521">NADP</keyword>
<evidence type="ECO:0000313" key="3">
    <source>
        <dbReference type="EMBL" id="KAK4787902.1"/>
    </source>
</evidence>
<evidence type="ECO:0000256" key="2">
    <source>
        <dbReference type="ARBA" id="ARBA00023002"/>
    </source>
</evidence>
<accession>A0AAN7LJF9</accession>
<organism evidence="3 4">
    <name type="scientific">Trapa natans</name>
    <name type="common">Water chestnut</name>
    <dbReference type="NCBI Taxonomy" id="22666"/>
    <lineage>
        <taxon>Eukaryota</taxon>
        <taxon>Viridiplantae</taxon>
        <taxon>Streptophyta</taxon>
        <taxon>Embryophyta</taxon>
        <taxon>Tracheophyta</taxon>
        <taxon>Spermatophyta</taxon>
        <taxon>Magnoliopsida</taxon>
        <taxon>eudicotyledons</taxon>
        <taxon>Gunneridae</taxon>
        <taxon>Pentapetalae</taxon>
        <taxon>rosids</taxon>
        <taxon>malvids</taxon>
        <taxon>Myrtales</taxon>
        <taxon>Lythraceae</taxon>
        <taxon>Trapa</taxon>
    </lineage>
</organism>
<evidence type="ECO:0000313" key="4">
    <source>
        <dbReference type="Proteomes" id="UP001346149"/>
    </source>
</evidence>
<name>A0AAN7LJF9_TRANT</name>
<dbReference type="GO" id="GO:0016630">
    <property type="term" value="F:protochlorophyllide reductase activity"/>
    <property type="evidence" value="ECO:0007669"/>
    <property type="project" value="InterPro"/>
</dbReference>
<dbReference type="PANTHER" id="PTHR44419">
    <property type="entry name" value="PROTOCHLOROPHYLLIDE REDUCTASE C, CHLOROPLASTIC"/>
    <property type="match status" value="1"/>
</dbReference>
<reference evidence="3 4" key="1">
    <citation type="journal article" date="2023" name="Hortic Res">
        <title>Pangenome of water caltrop reveals structural variations and asymmetric subgenome divergence after allopolyploidization.</title>
        <authorList>
            <person name="Zhang X."/>
            <person name="Chen Y."/>
            <person name="Wang L."/>
            <person name="Yuan Y."/>
            <person name="Fang M."/>
            <person name="Shi L."/>
            <person name="Lu R."/>
            <person name="Comes H.P."/>
            <person name="Ma Y."/>
            <person name="Chen Y."/>
            <person name="Huang G."/>
            <person name="Zhou Y."/>
            <person name="Zheng Z."/>
            <person name="Qiu Y."/>
        </authorList>
    </citation>
    <scope>NUCLEOTIDE SEQUENCE [LARGE SCALE GENOMIC DNA]</scope>
    <source>
        <strain evidence="3">F231</strain>
    </source>
</reference>
<proteinExistence type="predicted"/>
<protein>
    <submittedName>
        <fullName evidence="3">Uncharacterized protein</fullName>
    </submittedName>
</protein>
<sequence length="191" mass="21133">MLPKATVAKYVFPLQDFRKGNLSIGKIGAQTATAAPSINEATWDKKKTLRKGTVIITATSSGLGLATAKALFDKDTKSVGIPRKNYTMIHLYLASLDSSSQFVDNFRLSARLLLDDLKQSNYPRKRFIIVGSITASSTEGFLEGRFGTAMAGFEQQVKDRAYELKVLFKKGAKIVCEYGKKGWNKVKNIKR</sequence>
<dbReference type="Proteomes" id="UP001346149">
    <property type="component" value="Unassembled WGS sequence"/>
</dbReference>
<gene>
    <name evidence="3" type="ORF">SAY86_011735</name>
</gene>
<keyword evidence="2" id="KW-0560">Oxidoreductase</keyword>
<comment type="caution">
    <text evidence="3">The sequence shown here is derived from an EMBL/GenBank/DDBJ whole genome shotgun (WGS) entry which is preliminary data.</text>
</comment>
<dbReference type="PANTHER" id="PTHR44419:SF19">
    <property type="entry name" value="PROTOCHLOROPHYLLIDE REDUCTASE A, CHLOROPLASTIC"/>
    <property type="match status" value="1"/>
</dbReference>
<dbReference type="AlphaFoldDB" id="A0AAN7LJF9"/>
<dbReference type="InterPro" id="IPR005979">
    <property type="entry name" value="Prochl_reduct"/>
</dbReference>
<evidence type="ECO:0000256" key="1">
    <source>
        <dbReference type="ARBA" id="ARBA00022857"/>
    </source>
</evidence>
<keyword evidence="4" id="KW-1185">Reference proteome</keyword>